<keyword evidence="1" id="KW-1133">Transmembrane helix</keyword>
<protein>
    <submittedName>
        <fullName evidence="2">Uncharacterized protein</fullName>
    </submittedName>
</protein>
<gene>
    <name evidence="2" type="ORF">Aglo03_45780</name>
</gene>
<proteinExistence type="predicted"/>
<evidence type="ECO:0000313" key="2">
    <source>
        <dbReference type="EMBL" id="GLW93762.1"/>
    </source>
</evidence>
<dbReference type="RefSeq" id="WP_253840681.1">
    <property type="nucleotide sequence ID" value="NZ_BAAAVC010000006.1"/>
</dbReference>
<keyword evidence="3" id="KW-1185">Reference proteome</keyword>
<reference evidence="2" key="1">
    <citation type="submission" date="2023-02" db="EMBL/GenBank/DDBJ databases">
        <title>Actinokineospora globicatena NBRC 15670.</title>
        <authorList>
            <person name="Ichikawa N."/>
            <person name="Sato H."/>
            <person name="Tonouchi N."/>
        </authorList>
    </citation>
    <scope>NUCLEOTIDE SEQUENCE</scope>
    <source>
        <strain evidence="2">NBRC 15670</strain>
    </source>
</reference>
<dbReference type="Proteomes" id="UP001165042">
    <property type="component" value="Unassembled WGS sequence"/>
</dbReference>
<accession>A0A9W6QQE4</accession>
<evidence type="ECO:0000313" key="3">
    <source>
        <dbReference type="Proteomes" id="UP001165042"/>
    </source>
</evidence>
<evidence type="ECO:0000256" key="1">
    <source>
        <dbReference type="SAM" id="Phobius"/>
    </source>
</evidence>
<dbReference type="EMBL" id="BSSD01000007">
    <property type="protein sequence ID" value="GLW93762.1"/>
    <property type="molecule type" value="Genomic_DNA"/>
</dbReference>
<keyword evidence="1" id="KW-0472">Membrane</keyword>
<comment type="caution">
    <text evidence="2">The sequence shown here is derived from an EMBL/GenBank/DDBJ whole genome shotgun (WGS) entry which is preliminary data.</text>
</comment>
<name>A0A9W6QQE4_9PSEU</name>
<keyword evidence="1" id="KW-0812">Transmembrane</keyword>
<sequence length="87" mass="9690">MAEYVLSEFDSSKVNTPKAVLRWQQFINAAPDVEAAQAQALYHVLVQLRAIKLVLIWTLIILPAAGAVLLLILLNQGAADVPDYRYR</sequence>
<feature type="transmembrane region" description="Helical" evidence="1">
    <location>
        <begin position="53"/>
        <end position="74"/>
    </location>
</feature>
<organism evidence="2 3">
    <name type="scientific">Actinokineospora globicatena</name>
    <dbReference type="NCBI Taxonomy" id="103729"/>
    <lineage>
        <taxon>Bacteria</taxon>
        <taxon>Bacillati</taxon>
        <taxon>Actinomycetota</taxon>
        <taxon>Actinomycetes</taxon>
        <taxon>Pseudonocardiales</taxon>
        <taxon>Pseudonocardiaceae</taxon>
        <taxon>Actinokineospora</taxon>
    </lineage>
</organism>
<dbReference type="AlphaFoldDB" id="A0A9W6QQE4"/>